<feature type="chain" id="PRO_5040922626" description="Alpha-1,3-glucanase" evidence="1">
    <location>
        <begin position="22"/>
        <end position="470"/>
    </location>
</feature>
<keyword evidence="3" id="KW-1185">Reference proteome</keyword>
<feature type="signal peptide" evidence="1">
    <location>
        <begin position="1"/>
        <end position="21"/>
    </location>
</feature>
<keyword evidence="1" id="KW-0732">Signal</keyword>
<organism evidence="2 3">
    <name type="scientific">Neocucurbitaria cava</name>
    <dbReference type="NCBI Taxonomy" id="798079"/>
    <lineage>
        <taxon>Eukaryota</taxon>
        <taxon>Fungi</taxon>
        <taxon>Dikarya</taxon>
        <taxon>Ascomycota</taxon>
        <taxon>Pezizomycotina</taxon>
        <taxon>Dothideomycetes</taxon>
        <taxon>Pleosporomycetidae</taxon>
        <taxon>Pleosporales</taxon>
        <taxon>Pleosporineae</taxon>
        <taxon>Cucurbitariaceae</taxon>
        <taxon>Neocucurbitaria</taxon>
    </lineage>
</organism>
<dbReference type="EMBL" id="JAPEUY010000017">
    <property type="protein sequence ID" value="KAJ4364473.1"/>
    <property type="molecule type" value="Genomic_DNA"/>
</dbReference>
<dbReference type="AlphaFoldDB" id="A0A9W8Y054"/>
<dbReference type="CDD" id="cd11577">
    <property type="entry name" value="GH71"/>
    <property type="match status" value="1"/>
</dbReference>
<name>A0A9W8Y054_9PLEO</name>
<dbReference type="OrthoDB" id="3257981at2759"/>
<gene>
    <name evidence="2" type="ORF">N0V83_009067</name>
</gene>
<dbReference type="Pfam" id="PF03659">
    <property type="entry name" value="Glyco_hydro_71"/>
    <property type="match status" value="1"/>
</dbReference>
<sequence length="470" mass="50904">MHSVFTLAIGLLAALSPASLAQPIEERQATDRYVFAHYMMGIVQHRTSSDEFDQEFGLAKAAGIDAFALNFGPDVSDTILGYAYDSADRVGIKVFFSFDFNSGLYSTSDPATVGNRIKAFKDKPAQLIVDNKPFVSTFAGPGLDVAAVESAAGADIFFLPNWYPGNDQTGTDGFFNWMGWYSDGNNNPGTIPPSDGDTAYINTVGSKERYMAPVSPWFSTHYGDWVSYSKNWVFQSNDLWFTRWNEILTLGPRFIEIVTWNDYGESAYVGPLSAQHDDDGHSKWVNDMPHGGWLDMAKPYIAAYKAGATAPTISEEKLIYWYRPTPKGITCSGDNLGKPPGWDLMTDEVFVVALLQTAGTVVATSGTNTQEFDAPAGASLYKLPLAVGTQKFTLKRGTTEVMSDTSLRDIVDTCACGIYNFNAYVGTVPAAAPDALVNFDAIASNVPAGYSCQPTPSLPIRASGAQATST</sequence>
<accession>A0A9W8Y054</accession>
<dbReference type="GO" id="GO:0051118">
    <property type="term" value="F:glucan endo-1,3-alpha-glucosidase activity"/>
    <property type="evidence" value="ECO:0007669"/>
    <property type="project" value="InterPro"/>
</dbReference>
<comment type="caution">
    <text evidence="2">The sequence shown here is derived from an EMBL/GenBank/DDBJ whole genome shotgun (WGS) entry which is preliminary data.</text>
</comment>
<dbReference type="Proteomes" id="UP001140560">
    <property type="component" value="Unassembled WGS sequence"/>
</dbReference>
<dbReference type="InterPro" id="IPR005197">
    <property type="entry name" value="Glyco_hydro_71"/>
</dbReference>
<evidence type="ECO:0000256" key="1">
    <source>
        <dbReference type="SAM" id="SignalP"/>
    </source>
</evidence>
<evidence type="ECO:0000313" key="3">
    <source>
        <dbReference type="Proteomes" id="UP001140560"/>
    </source>
</evidence>
<dbReference type="Gene3D" id="3.20.20.80">
    <property type="entry name" value="Glycosidases"/>
    <property type="match status" value="1"/>
</dbReference>
<evidence type="ECO:0000313" key="2">
    <source>
        <dbReference type="EMBL" id="KAJ4364473.1"/>
    </source>
</evidence>
<protein>
    <recommendedName>
        <fullName evidence="4">Alpha-1,3-glucanase</fullName>
    </recommendedName>
</protein>
<evidence type="ECO:0008006" key="4">
    <source>
        <dbReference type="Google" id="ProtNLM"/>
    </source>
</evidence>
<proteinExistence type="predicted"/>
<reference evidence="2" key="1">
    <citation type="submission" date="2022-10" db="EMBL/GenBank/DDBJ databases">
        <title>Tapping the CABI collections for fungal endophytes: first genome assemblies for Collariella, Neodidymelliopsis, Ascochyta clinopodiicola, Didymella pomorum, Didymosphaeria variabile, Neocosmospora piperis and Neocucurbitaria cava.</title>
        <authorList>
            <person name="Hill R."/>
        </authorList>
    </citation>
    <scope>NUCLEOTIDE SEQUENCE</scope>
    <source>
        <strain evidence="2">IMI 356814</strain>
    </source>
</reference>